<dbReference type="PROSITE" id="PS51645">
    <property type="entry name" value="PHR_CRY_ALPHA_BETA"/>
    <property type="match status" value="1"/>
</dbReference>
<keyword evidence="13" id="KW-1185">Reference proteome</keyword>
<dbReference type="Proteomes" id="UP000603912">
    <property type="component" value="Unassembled WGS sequence"/>
</dbReference>
<proteinExistence type="inferred from homology"/>
<dbReference type="PRINTS" id="PR00147">
    <property type="entry name" value="DNAPHOTLYASE"/>
</dbReference>
<keyword evidence="6 10" id="KW-0157">Chromophore</keyword>
<dbReference type="SUPFAM" id="SSF48173">
    <property type="entry name" value="Cryptochrome/photolyase FAD-binding domain"/>
    <property type="match status" value="1"/>
</dbReference>
<dbReference type="InterPro" id="IPR002081">
    <property type="entry name" value="Cryptochrome/DNA_photolyase_1"/>
</dbReference>
<evidence type="ECO:0000256" key="10">
    <source>
        <dbReference type="RuleBase" id="RU004182"/>
    </source>
</evidence>
<comment type="cofactor">
    <cofactor evidence="1">
        <name>(6R)-5,10-methylene-5,6,7,8-tetrahydrofolate</name>
        <dbReference type="ChEBI" id="CHEBI:15636"/>
    </cofactor>
</comment>
<feature type="site" description="Electron transfer via tryptophanyl radical" evidence="9">
    <location>
        <position position="315"/>
    </location>
</feature>
<comment type="cofactor">
    <cofactor evidence="8">
        <name>FAD</name>
        <dbReference type="ChEBI" id="CHEBI:57692"/>
    </cofactor>
    <text evidence="8">Binds 1 FAD per subunit.</text>
</comment>
<evidence type="ECO:0000256" key="9">
    <source>
        <dbReference type="PIRSR" id="PIRSR602081-2"/>
    </source>
</evidence>
<reference evidence="12" key="2">
    <citation type="submission" date="2020-09" db="EMBL/GenBank/DDBJ databases">
        <authorList>
            <person name="Sun Q."/>
            <person name="Zhou Y."/>
        </authorList>
    </citation>
    <scope>NUCLEOTIDE SEQUENCE</scope>
    <source>
        <strain evidence="12">CGMCC 1.12214</strain>
    </source>
</reference>
<feature type="binding site" evidence="8">
    <location>
        <begin position="381"/>
        <end position="383"/>
    </location>
    <ligand>
        <name>FAD</name>
        <dbReference type="ChEBI" id="CHEBI:57692"/>
    </ligand>
</feature>
<dbReference type="FunFam" id="1.10.579.10:FF:000003">
    <property type="entry name" value="Deoxyribodipyrimidine photo-lyase"/>
    <property type="match status" value="1"/>
</dbReference>
<evidence type="ECO:0000256" key="5">
    <source>
        <dbReference type="ARBA" id="ARBA00022827"/>
    </source>
</evidence>
<dbReference type="Gene3D" id="1.10.579.10">
    <property type="entry name" value="DNA Cyclobutane Dipyrimidine Photolyase, subunit A, domain 3"/>
    <property type="match status" value="1"/>
</dbReference>
<dbReference type="GO" id="GO:0009416">
    <property type="term" value="P:response to light stimulus"/>
    <property type="evidence" value="ECO:0007669"/>
    <property type="project" value="TreeGrafter"/>
</dbReference>
<dbReference type="PROSITE" id="PS00691">
    <property type="entry name" value="DNA_PHOTOLYASES_1_2"/>
    <property type="match status" value="1"/>
</dbReference>
<feature type="binding site" evidence="8">
    <location>
        <begin position="241"/>
        <end position="245"/>
    </location>
    <ligand>
        <name>FAD</name>
        <dbReference type="ChEBI" id="CHEBI:57692"/>
    </ligand>
</feature>
<dbReference type="PROSITE" id="PS00394">
    <property type="entry name" value="DNA_PHOTOLYASES_1_1"/>
    <property type="match status" value="1"/>
</dbReference>
<evidence type="ECO:0000256" key="1">
    <source>
        <dbReference type="ARBA" id="ARBA00001932"/>
    </source>
</evidence>
<dbReference type="SUPFAM" id="SSF52425">
    <property type="entry name" value="Cryptochrome/photolyase, N-terminal domain"/>
    <property type="match status" value="1"/>
</dbReference>
<dbReference type="GO" id="GO:0003904">
    <property type="term" value="F:deoxyribodipyrimidine photo-lyase activity"/>
    <property type="evidence" value="ECO:0007669"/>
    <property type="project" value="UniProtKB-EC"/>
</dbReference>
<dbReference type="Gene3D" id="3.40.50.620">
    <property type="entry name" value="HUPs"/>
    <property type="match status" value="1"/>
</dbReference>
<dbReference type="EC" id="4.1.99.3" evidence="2"/>
<dbReference type="GO" id="GO:0071949">
    <property type="term" value="F:FAD binding"/>
    <property type="evidence" value="ECO:0007669"/>
    <property type="project" value="TreeGrafter"/>
</dbReference>
<keyword evidence="5 8" id="KW-0274">FAD</keyword>
<protein>
    <recommendedName>
        <fullName evidence="3">Deoxyribodipyrimidine photo-lyase</fullName>
        <ecNumber evidence="2">4.1.99.3</ecNumber>
    </recommendedName>
</protein>
<dbReference type="InterPro" id="IPR036134">
    <property type="entry name" value="Crypto/Photolyase_FAD-like_sf"/>
</dbReference>
<dbReference type="InterPro" id="IPR006050">
    <property type="entry name" value="DNA_photolyase_N"/>
</dbReference>
<dbReference type="InterPro" id="IPR014729">
    <property type="entry name" value="Rossmann-like_a/b/a_fold"/>
</dbReference>
<evidence type="ECO:0000259" key="11">
    <source>
        <dbReference type="PROSITE" id="PS51645"/>
    </source>
</evidence>
<evidence type="ECO:0000256" key="6">
    <source>
        <dbReference type="ARBA" id="ARBA00022991"/>
    </source>
</evidence>
<dbReference type="GO" id="GO:0000719">
    <property type="term" value="P:photoreactive repair"/>
    <property type="evidence" value="ECO:0007669"/>
    <property type="project" value="UniProtKB-ARBA"/>
</dbReference>
<evidence type="ECO:0000256" key="8">
    <source>
        <dbReference type="PIRSR" id="PIRSR602081-1"/>
    </source>
</evidence>
<accession>A0A917I7G7</accession>
<organism evidence="12 13">
    <name type="scientific">Alsobacter metallidurans</name>
    <dbReference type="NCBI Taxonomy" id="340221"/>
    <lineage>
        <taxon>Bacteria</taxon>
        <taxon>Pseudomonadati</taxon>
        <taxon>Pseudomonadota</taxon>
        <taxon>Alphaproteobacteria</taxon>
        <taxon>Hyphomicrobiales</taxon>
        <taxon>Alsobacteraceae</taxon>
        <taxon>Alsobacter</taxon>
    </lineage>
</organism>
<dbReference type="Pfam" id="PF03441">
    <property type="entry name" value="FAD_binding_7"/>
    <property type="match status" value="1"/>
</dbReference>
<evidence type="ECO:0000256" key="7">
    <source>
        <dbReference type="ARBA" id="ARBA00033999"/>
    </source>
</evidence>
<comment type="catalytic activity">
    <reaction evidence="7">
        <text>cyclobutadipyrimidine (in DNA) = 2 pyrimidine residues (in DNA).</text>
        <dbReference type="EC" id="4.1.99.3"/>
    </reaction>
</comment>
<evidence type="ECO:0000256" key="3">
    <source>
        <dbReference type="ARBA" id="ARBA00014046"/>
    </source>
</evidence>
<reference evidence="12" key="1">
    <citation type="journal article" date="2014" name="Int. J. Syst. Evol. Microbiol.">
        <title>Complete genome sequence of Corynebacterium casei LMG S-19264T (=DSM 44701T), isolated from a smear-ripened cheese.</title>
        <authorList>
            <consortium name="US DOE Joint Genome Institute (JGI-PGF)"/>
            <person name="Walter F."/>
            <person name="Albersmeier A."/>
            <person name="Kalinowski J."/>
            <person name="Ruckert C."/>
        </authorList>
    </citation>
    <scope>NUCLEOTIDE SEQUENCE</scope>
    <source>
        <strain evidence="12">CGMCC 1.12214</strain>
    </source>
</reference>
<dbReference type="GO" id="GO:0003677">
    <property type="term" value="F:DNA binding"/>
    <property type="evidence" value="ECO:0007669"/>
    <property type="project" value="TreeGrafter"/>
</dbReference>
<evidence type="ECO:0000256" key="4">
    <source>
        <dbReference type="ARBA" id="ARBA00022630"/>
    </source>
</evidence>
<dbReference type="Pfam" id="PF00875">
    <property type="entry name" value="DNA_photolyase"/>
    <property type="match status" value="1"/>
</dbReference>
<dbReference type="PANTHER" id="PTHR11455">
    <property type="entry name" value="CRYPTOCHROME"/>
    <property type="match status" value="1"/>
</dbReference>
<dbReference type="InterPro" id="IPR005101">
    <property type="entry name" value="Cryptochr/Photolyase_FAD-bd"/>
</dbReference>
<name>A0A917I7G7_9HYPH</name>
<dbReference type="PANTHER" id="PTHR11455:SF9">
    <property type="entry name" value="CRYPTOCHROME CIRCADIAN CLOCK 5 ISOFORM X1"/>
    <property type="match status" value="1"/>
</dbReference>
<keyword evidence="4 8" id="KW-0285">Flavoprotein</keyword>
<dbReference type="EMBL" id="BMES01000002">
    <property type="protein sequence ID" value="GGH22590.1"/>
    <property type="molecule type" value="Genomic_DNA"/>
</dbReference>
<dbReference type="AlphaFoldDB" id="A0A917I7G7"/>
<comment type="similarity">
    <text evidence="10">Belongs to the DNA photolyase family.</text>
</comment>
<sequence length="487" mass="53570">MASPVLVWFREDLRLGDNPALAAAIATGAPLVPFFILDEQSDGMRPLGGASRWWLHHSLVSLREDLRQRGADLLVLRGAARMIVERLVGALSPQAVVWNRRYEAAGIAIDSDVKSDLKAAGVHAESHNGALLYEPWTVKSGAGNPMKVFTPFWKAAQATGAPTAPLRTPTEIPGASVDASAIGGLEISDLALLPTHPDWAGGLRETWTPGEAGAQARLRFFVADELKGYGDGRNRPDQAHTSRLSPFLRFGEISPRQIWATATKAVETGRSKAPASDLTKLKSELGWREFAYHLLFHNPDLARTNFQRKFDSFPWRSHAGELEAWKRGRTGYPVVDAGMRQLWRTGWMHNRVRMITASFLIKHLLIDWREGEAWFWDTLVDADPANNAASWQWVAGSGADAAPYFRIFNPILQGERFDPDGAYVRRFVPELAKMPASHIHAPWTAPAAMLASAGIRLGETYPSPIVPHDEARARALAALASISDAHA</sequence>
<evidence type="ECO:0000313" key="13">
    <source>
        <dbReference type="Proteomes" id="UP000603912"/>
    </source>
</evidence>
<dbReference type="RefSeq" id="WP_188518339.1">
    <property type="nucleotide sequence ID" value="NZ_BMES01000002.1"/>
</dbReference>
<dbReference type="InterPro" id="IPR018394">
    <property type="entry name" value="DNA_photolyase_1_CS_C"/>
</dbReference>
<feature type="binding site" evidence="8">
    <location>
        <position position="229"/>
    </location>
    <ligand>
        <name>FAD</name>
        <dbReference type="ChEBI" id="CHEBI:57692"/>
    </ligand>
</feature>
<gene>
    <name evidence="12" type="ORF">GCM10007036_27700</name>
</gene>
<feature type="site" description="Electron transfer via tryptophanyl radical" evidence="9">
    <location>
        <position position="391"/>
    </location>
</feature>
<feature type="site" description="Electron transfer via tryptophanyl radical" evidence="9">
    <location>
        <position position="368"/>
    </location>
</feature>
<dbReference type="Gene3D" id="1.25.40.80">
    <property type="match status" value="1"/>
</dbReference>
<dbReference type="InterPro" id="IPR036155">
    <property type="entry name" value="Crypto/Photolyase_N_sf"/>
</dbReference>
<evidence type="ECO:0000313" key="12">
    <source>
        <dbReference type="EMBL" id="GGH22590.1"/>
    </source>
</evidence>
<comment type="caution">
    <text evidence="12">The sequence shown here is derived from an EMBL/GenBank/DDBJ whole genome shotgun (WGS) entry which is preliminary data.</text>
</comment>
<evidence type="ECO:0000256" key="2">
    <source>
        <dbReference type="ARBA" id="ARBA00013149"/>
    </source>
</evidence>
<feature type="domain" description="Photolyase/cryptochrome alpha/beta" evidence="11">
    <location>
        <begin position="3"/>
        <end position="132"/>
    </location>
</feature>